<dbReference type="Gene3D" id="1.20.1300.20">
    <property type="entry name" value="Peptidase C65 Otubain, subdomain 2"/>
    <property type="match status" value="1"/>
</dbReference>
<evidence type="ECO:0000256" key="4">
    <source>
        <dbReference type="ARBA" id="ARBA00022786"/>
    </source>
</evidence>
<dbReference type="EC" id="3.4.19.12" evidence="2"/>
<gene>
    <name evidence="8" type="ORF">AMSG_07074</name>
</gene>
<keyword evidence="6" id="KW-0788">Thiol protease</keyword>
<evidence type="ECO:0000313" key="8">
    <source>
        <dbReference type="EMBL" id="KNC51085.1"/>
    </source>
</evidence>
<dbReference type="InterPro" id="IPR038765">
    <property type="entry name" value="Papain-like_cys_pep_sf"/>
</dbReference>
<dbReference type="AlphaFoldDB" id="A0A0L0DFY3"/>
<dbReference type="PANTHER" id="PTHR12931:SF15">
    <property type="entry name" value="UBIQUITIN THIOESTERASE OTUBAIN-LIKE"/>
    <property type="match status" value="1"/>
</dbReference>
<evidence type="ECO:0000256" key="1">
    <source>
        <dbReference type="ARBA" id="ARBA00000707"/>
    </source>
</evidence>
<keyword evidence="5" id="KW-0378">Hydrolase</keyword>
<feature type="domain" description="OTU" evidence="7">
    <location>
        <begin position="1"/>
        <end position="195"/>
    </location>
</feature>
<evidence type="ECO:0000313" key="9">
    <source>
        <dbReference type="Proteomes" id="UP000054408"/>
    </source>
</evidence>
<dbReference type="Proteomes" id="UP000054408">
    <property type="component" value="Unassembled WGS sequence"/>
</dbReference>
<organism evidence="8 9">
    <name type="scientific">Thecamonas trahens ATCC 50062</name>
    <dbReference type="NCBI Taxonomy" id="461836"/>
    <lineage>
        <taxon>Eukaryota</taxon>
        <taxon>Apusozoa</taxon>
        <taxon>Apusomonadida</taxon>
        <taxon>Apusomonadidae</taxon>
        <taxon>Thecamonas</taxon>
    </lineage>
</organism>
<dbReference type="PROSITE" id="PS50802">
    <property type="entry name" value="OTU"/>
    <property type="match status" value="1"/>
</dbReference>
<dbReference type="PANTHER" id="PTHR12931">
    <property type="entry name" value="UBIQUITIN THIOLESTERASE PROTEIN OTUB"/>
    <property type="match status" value="1"/>
</dbReference>
<evidence type="ECO:0000256" key="2">
    <source>
        <dbReference type="ARBA" id="ARBA00012759"/>
    </source>
</evidence>
<evidence type="ECO:0000259" key="7">
    <source>
        <dbReference type="PROSITE" id="PS50802"/>
    </source>
</evidence>
<dbReference type="GO" id="GO:0005634">
    <property type="term" value="C:nucleus"/>
    <property type="evidence" value="ECO:0007669"/>
    <property type="project" value="TreeGrafter"/>
</dbReference>
<dbReference type="InterPro" id="IPR003323">
    <property type="entry name" value="OTU_dom"/>
</dbReference>
<dbReference type="RefSeq" id="XP_013756541.1">
    <property type="nucleotide sequence ID" value="XM_013901087.1"/>
</dbReference>
<dbReference type="OrthoDB" id="18915at2759"/>
<accession>A0A0L0DFY3</accession>
<evidence type="ECO:0000256" key="5">
    <source>
        <dbReference type="ARBA" id="ARBA00022801"/>
    </source>
</evidence>
<comment type="catalytic activity">
    <reaction evidence="1">
        <text>Thiol-dependent hydrolysis of ester, thioester, amide, peptide and isopeptide bonds formed by the C-terminal Gly of ubiquitin (a 76-residue protein attached to proteins as an intracellular targeting signal).</text>
        <dbReference type="EC" id="3.4.19.12"/>
    </reaction>
</comment>
<protein>
    <recommendedName>
        <fullName evidence="2">ubiquitinyl hydrolase 1</fullName>
        <ecNumber evidence="2">3.4.19.12</ecNumber>
    </recommendedName>
</protein>
<dbReference type="OMA" id="ADHVQIT"/>
<dbReference type="EMBL" id="GL349464">
    <property type="protein sequence ID" value="KNC51085.1"/>
    <property type="molecule type" value="Genomic_DNA"/>
</dbReference>
<keyword evidence="3" id="KW-0645">Protease</keyword>
<dbReference type="InterPro" id="IPR019400">
    <property type="entry name" value="Peptidase_C65_otubain"/>
</dbReference>
<dbReference type="Pfam" id="PF10275">
    <property type="entry name" value="Peptidase_C65"/>
    <property type="match status" value="1"/>
</dbReference>
<dbReference type="InterPro" id="IPR042467">
    <property type="entry name" value="Peptidase_C65_otubain_sub2"/>
</dbReference>
<dbReference type="InterPro" id="IPR042468">
    <property type="entry name" value="Peptidase_C65_otubain_sub1"/>
</dbReference>
<dbReference type="SUPFAM" id="SSF54001">
    <property type="entry name" value="Cysteine proteinases"/>
    <property type="match status" value="1"/>
</dbReference>
<keyword evidence="9" id="KW-1185">Reference proteome</keyword>
<dbReference type="GO" id="GO:0071108">
    <property type="term" value="P:protein K48-linked deubiquitination"/>
    <property type="evidence" value="ECO:0007669"/>
    <property type="project" value="TreeGrafter"/>
</dbReference>
<dbReference type="STRING" id="461836.A0A0L0DFY3"/>
<reference evidence="8 9" key="1">
    <citation type="submission" date="2010-05" db="EMBL/GenBank/DDBJ databases">
        <title>The Genome Sequence of Thecamonas trahens ATCC 50062.</title>
        <authorList>
            <consortium name="The Broad Institute Genome Sequencing Platform"/>
            <person name="Russ C."/>
            <person name="Cuomo C."/>
            <person name="Shea T."/>
            <person name="Young S.K."/>
            <person name="Zeng Q."/>
            <person name="Koehrsen M."/>
            <person name="Haas B."/>
            <person name="Borodovsky M."/>
            <person name="Guigo R."/>
            <person name="Alvarado L."/>
            <person name="Berlin A."/>
            <person name="Bochicchio J."/>
            <person name="Borenstein D."/>
            <person name="Chapman S."/>
            <person name="Chen Z."/>
            <person name="Freedman E."/>
            <person name="Gellesch M."/>
            <person name="Goldberg J."/>
            <person name="Griggs A."/>
            <person name="Gujja S."/>
            <person name="Heilman E."/>
            <person name="Heiman D."/>
            <person name="Hepburn T."/>
            <person name="Howarth C."/>
            <person name="Jen D."/>
            <person name="Larson L."/>
            <person name="Mehta T."/>
            <person name="Park D."/>
            <person name="Pearson M."/>
            <person name="Roberts A."/>
            <person name="Saif S."/>
            <person name="Shenoy N."/>
            <person name="Sisk P."/>
            <person name="Stolte C."/>
            <person name="Sykes S."/>
            <person name="Thomson T."/>
            <person name="Walk T."/>
            <person name="White J."/>
            <person name="Yandava C."/>
            <person name="Burger G."/>
            <person name="Gray M.W."/>
            <person name="Holland P.W.H."/>
            <person name="King N."/>
            <person name="Lang F.B.F."/>
            <person name="Roger A.J."/>
            <person name="Ruiz-Trillo I."/>
            <person name="Lander E."/>
            <person name="Nusbaum C."/>
        </authorList>
    </citation>
    <scope>NUCLEOTIDE SEQUENCE [LARGE SCALE GENOMIC DNA]</scope>
    <source>
        <strain evidence="8 9">ATCC 50062</strain>
    </source>
</reference>
<dbReference type="GeneID" id="25566091"/>
<dbReference type="GO" id="GO:0043130">
    <property type="term" value="F:ubiquitin binding"/>
    <property type="evidence" value="ECO:0007669"/>
    <property type="project" value="TreeGrafter"/>
</dbReference>
<keyword evidence="4" id="KW-0833">Ubl conjugation pathway</keyword>
<dbReference type="eggNOG" id="KOG3991">
    <property type="taxonomic scope" value="Eukaryota"/>
</dbReference>
<dbReference type="GO" id="GO:0004843">
    <property type="term" value="F:cysteine-type deubiquitinase activity"/>
    <property type="evidence" value="ECO:0007669"/>
    <property type="project" value="UniProtKB-EC"/>
</dbReference>
<dbReference type="Gene3D" id="3.30.200.60">
    <property type="entry name" value="Peptidase C65 Otubain, subdomain 1"/>
    <property type="match status" value="1"/>
</dbReference>
<evidence type="ECO:0000256" key="3">
    <source>
        <dbReference type="ARBA" id="ARBA00022670"/>
    </source>
</evidence>
<dbReference type="GO" id="GO:0006508">
    <property type="term" value="P:proteolysis"/>
    <property type="evidence" value="ECO:0007669"/>
    <property type="project" value="UniProtKB-KW"/>
</dbReference>
<evidence type="ECO:0000256" key="6">
    <source>
        <dbReference type="ARBA" id="ARBA00022807"/>
    </source>
</evidence>
<proteinExistence type="predicted"/>
<sequence length="195" mass="22021">MRTTRPDGNCFYRGFAFGLCEWLMTLAEPEDVTRVVSVFEASKADLLAAGFDEFIDDFWAMTMAPLRAIKGGNYSHDDLLACFRDQERTEYIVQFMRFLVSLHLAKNADFFQFFIEGSGLSVDEFRRIEVEAVGRDADHVQITALTAYLDLAVRVVYLDQSTTADGAASEIVIPDGGRPVCTLLYRPGHYDVLYE</sequence>
<name>A0A0L0DFY3_THETB</name>